<gene>
    <name evidence="1" type="ORF">METZ01_LOCUS164780</name>
</gene>
<proteinExistence type="predicted"/>
<dbReference type="EMBL" id="UINC01029354">
    <property type="protein sequence ID" value="SVB11926.1"/>
    <property type="molecule type" value="Genomic_DNA"/>
</dbReference>
<protein>
    <submittedName>
        <fullName evidence="1">Uncharacterized protein</fullName>
    </submittedName>
</protein>
<sequence length="44" mass="4995">MELADNTYLDGDGESALKALEEANPQTIEPRTIWQTSFLRVQEL</sequence>
<reference evidence="1" key="1">
    <citation type="submission" date="2018-05" db="EMBL/GenBank/DDBJ databases">
        <authorList>
            <person name="Lanie J.A."/>
            <person name="Ng W.-L."/>
            <person name="Kazmierczak K.M."/>
            <person name="Andrzejewski T.M."/>
            <person name="Davidsen T.M."/>
            <person name="Wayne K.J."/>
            <person name="Tettelin H."/>
            <person name="Glass J.I."/>
            <person name="Rusch D."/>
            <person name="Podicherti R."/>
            <person name="Tsui H.-C.T."/>
            <person name="Winkler M.E."/>
        </authorList>
    </citation>
    <scope>NUCLEOTIDE SEQUENCE</scope>
</reference>
<name>A0A382BDP3_9ZZZZ</name>
<organism evidence="1">
    <name type="scientific">marine metagenome</name>
    <dbReference type="NCBI Taxonomy" id="408172"/>
    <lineage>
        <taxon>unclassified sequences</taxon>
        <taxon>metagenomes</taxon>
        <taxon>ecological metagenomes</taxon>
    </lineage>
</organism>
<accession>A0A382BDP3</accession>
<evidence type="ECO:0000313" key="1">
    <source>
        <dbReference type="EMBL" id="SVB11926.1"/>
    </source>
</evidence>
<dbReference type="AlphaFoldDB" id="A0A382BDP3"/>